<proteinExistence type="predicted"/>
<dbReference type="NCBIfam" id="TIGR03941">
    <property type="entry name" value="tRNA_deam_assoc"/>
    <property type="match status" value="1"/>
</dbReference>
<gene>
    <name evidence="1" type="ORF">UFOPK2886_00345</name>
</gene>
<name>A0A6J6UY47_9ZZZZ</name>
<organism evidence="1">
    <name type="scientific">freshwater metagenome</name>
    <dbReference type="NCBI Taxonomy" id="449393"/>
    <lineage>
        <taxon>unclassified sequences</taxon>
        <taxon>metagenomes</taxon>
        <taxon>ecological metagenomes</taxon>
    </lineage>
</organism>
<dbReference type="EMBL" id="CAEZZO010000033">
    <property type="protein sequence ID" value="CAB4764456.1"/>
    <property type="molecule type" value="Genomic_DNA"/>
</dbReference>
<dbReference type="InterPro" id="IPR023869">
    <property type="entry name" value="tRNA_Adeno_NH3ase_assoc_put"/>
</dbReference>
<reference evidence="1" key="1">
    <citation type="submission" date="2020-05" db="EMBL/GenBank/DDBJ databases">
        <authorList>
            <person name="Chiriac C."/>
            <person name="Salcher M."/>
            <person name="Ghai R."/>
            <person name="Kavagutti S V."/>
        </authorList>
    </citation>
    <scope>NUCLEOTIDE SEQUENCE</scope>
</reference>
<protein>
    <submittedName>
        <fullName evidence="1">Unannotated protein</fullName>
    </submittedName>
</protein>
<evidence type="ECO:0000313" key="1">
    <source>
        <dbReference type="EMBL" id="CAB4764456.1"/>
    </source>
</evidence>
<sequence length="152" mass="16726">MSVDFGCIAWHEDGRWDASALNSTRDIGLIIDALKSQQTNGGAIALIAIEDEFVIIGRVLGDQMQMMISDITYALDYEVAAELVEILDLEFPEDEDESQPGGDIDLLSDLGVGQMELLAILDDTELYPDEQLEAIANRLGFGEQFNQVIESN</sequence>
<dbReference type="AlphaFoldDB" id="A0A6J6UY47"/>
<accession>A0A6J6UY47</accession>